<feature type="transmembrane region" description="Helical" evidence="1">
    <location>
        <begin position="40"/>
        <end position="57"/>
    </location>
</feature>
<keyword evidence="1" id="KW-0812">Transmembrane</keyword>
<comment type="caution">
    <text evidence="2">The sequence shown here is derived from an EMBL/GenBank/DDBJ whole genome shotgun (WGS) entry which is preliminary data.</text>
</comment>
<name>A0A2T4CW00_9GAMM</name>
<sequence>MELIPYIGLGLVVLILPLAIFSGILFLIWKKVPFGKYVSALLLVGFLFVVVTAIWPMDSFYKDELQNNAGLRLDDGYEV</sequence>
<feature type="transmembrane region" description="Helical" evidence="1">
    <location>
        <begin position="6"/>
        <end position="28"/>
    </location>
</feature>
<protein>
    <submittedName>
        <fullName evidence="2">Uncharacterized protein</fullName>
    </submittedName>
</protein>
<evidence type="ECO:0000313" key="2">
    <source>
        <dbReference type="EMBL" id="PTB85698.1"/>
    </source>
</evidence>
<accession>A0A2T4CW00</accession>
<evidence type="ECO:0000256" key="1">
    <source>
        <dbReference type="SAM" id="Phobius"/>
    </source>
</evidence>
<keyword evidence="1" id="KW-0472">Membrane</keyword>
<reference evidence="2" key="1">
    <citation type="submission" date="2018-03" db="EMBL/GenBank/DDBJ databases">
        <title>Cross-interface Injection: A General Nanoliter Liquid Handling Method Applied to Single Cells Genome Amplification Automated Nanoliter Liquid Handling Applied to Single Cell Multiple Displacement Amplification.</title>
        <authorList>
            <person name="Yun J."/>
            <person name="Xu P."/>
            <person name="Xu J."/>
            <person name="Dai X."/>
            <person name="Wang Y."/>
            <person name="Zheng X."/>
            <person name="Cao C."/>
            <person name="Yi Q."/>
            <person name="Zhu Y."/>
            <person name="Wang L."/>
            <person name="Dong Z."/>
            <person name="Huang Y."/>
            <person name="Huang L."/>
            <person name="Du W."/>
        </authorList>
    </citation>
    <scope>NUCLEOTIDE SEQUENCE [LARGE SCALE GENOMIC DNA]</scope>
    <source>
        <strain evidence="2">Z-D3-2</strain>
    </source>
</reference>
<feature type="non-terminal residue" evidence="2">
    <location>
        <position position="79"/>
    </location>
</feature>
<proteinExistence type="predicted"/>
<organism evidence="2">
    <name type="scientific">Pseudidiomarina aestuarii</name>
    <dbReference type="NCBI Taxonomy" id="624146"/>
    <lineage>
        <taxon>Bacteria</taxon>
        <taxon>Pseudomonadati</taxon>
        <taxon>Pseudomonadota</taxon>
        <taxon>Gammaproteobacteria</taxon>
        <taxon>Alteromonadales</taxon>
        <taxon>Idiomarinaceae</taxon>
        <taxon>Pseudidiomarina</taxon>
    </lineage>
</organism>
<keyword evidence="1" id="KW-1133">Transmembrane helix</keyword>
<gene>
    <name evidence="2" type="ORF">C9940_05185</name>
</gene>
<dbReference type="EMBL" id="PYVN01000103">
    <property type="protein sequence ID" value="PTB85698.1"/>
    <property type="molecule type" value="Genomic_DNA"/>
</dbReference>
<dbReference type="AlphaFoldDB" id="A0A2T4CW00"/>